<proteinExistence type="predicted"/>
<accession>A0A2K0WSE5</accession>
<sequence>MKSAVAAVSGDDEKWEKIWITCFPRESTPVQYNEAETTDIVVAPIDDGAQPRMPYQGPVNEIHHPNHDPTQVLAASFPDYTGTQDPNMFLNLFTWDAADNLGSLGCATSDIPNPAPTGLRRSRPGRFDPGLMQPLTTATQNQTFASGDWTTNNYSGTR</sequence>
<dbReference type="AlphaFoldDB" id="A0A2K0WSE5"/>
<evidence type="ECO:0000313" key="2">
    <source>
        <dbReference type="Proteomes" id="UP000236664"/>
    </source>
</evidence>
<gene>
    <name evidence="1" type="ORF">FNYG_01408</name>
</gene>
<protein>
    <submittedName>
        <fullName evidence="1">Uncharacterized protein</fullName>
    </submittedName>
</protein>
<dbReference type="Proteomes" id="UP000236664">
    <property type="component" value="Unassembled WGS sequence"/>
</dbReference>
<name>A0A2K0WSE5_GIBNY</name>
<organism evidence="1 2">
    <name type="scientific">Gibberella nygamai</name>
    <name type="common">Bean root rot disease fungus</name>
    <name type="synonym">Fusarium nygamai</name>
    <dbReference type="NCBI Taxonomy" id="42673"/>
    <lineage>
        <taxon>Eukaryota</taxon>
        <taxon>Fungi</taxon>
        <taxon>Dikarya</taxon>
        <taxon>Ascomycota</taxon>
        <taxon>Pezizomycotina</taxon>
        <taxon>Sordariomycetes</taxon>
        <taxon>Hypocreomycetidae</taxon>
        <taxon>Hypocreales</taxon>
        <taxon>Nectriaceae</taxon>
        <taxon>Fusarium</taxon>
        <taxon>Fusarium fujikuroi species complex</taxon>
    </lineage>
</organism>
<keyword evidence="2" id="KW-1185">Reference proteome</keyword>
<dbReference type="EMBL" id="MTQA01000028">
    <property type="protein sequence ID" value="PNP85179.1"/>
    <property type="molecule type" value="Genomic_DNA"/>
</dbReference>
<reference evidence="1 2" key="1">
    <citation type="submission" date="2017-06" db="EMBL/GenBank/DDBJ databases">
        <title>Genome of Fusarium nygamai isolate CS10214.</title>
        <authorList>
            <person name="Gardiner D.M."/>
            <person name="Obanor F."/>
            <person name="Kazan K."/>
        </authorList>
    </citation>
    <scope>NUCLEOTIDE SEQUENCE [LARGE SCALE GENOMIC DNA]</scope>
    <source>
        <strain evidence="1 2">CS10214</strain>
    </source>
</reference>
<comment type="caution">
    <text evidence="1">The sequence shown here is derived from an EMBL/GenBank/DDBJ whole genome shotgun (WGS) entry which is preliminary data.</text>
</comment>
<evidence type="ECO:0000313" key="1">
    <source>
        <dbReference type="EMBL" id="PNP85179.1"/>
    </source>
</evidence>
<dbReference type="OrthoDB" id="3521097at2759"/>